<evidence type="ECO:0000259" key="13">
    <source>
        <dbReference type="Pfam" id="PF00056"/>
    </source>
</evidence>
<evidence type="ECO:0000256" key="9">
    <source>
        <dbReference type="PIRSR" id="PIRSR000102-2"/>
    </source>
</evidence>
<dbReference type="Proteomes" id="UP000240830">
    <property type="component" value="Unassembled WGS sequence"/>
</dbReference>
<dbReference type="InterPro" id="IPR001557">
    <property type="entry name" value="L-lactate/malate_DH"/>
</dbReference>
<dbReference type="GO" id="GO:0006099">
    <property type="term" value="P:tricarboxylic acid cycle"/>
    <property type="evidence" value="ECO:0007669"/>
    <property type="project" value="UniProtKB-KW"/>
</dbReference>
<dbReference type="OrthoDB" id="4069699at2759"/>
<dbReference type="FunFam" id="3.40.50.720:FF:000013">
    <property type="entry name" value="Malate dehydrogenase"/>
    <property type="match status" value="1"/>
</dbReference>
<feature type="binding site" evidence="10">
    <location>
        <begin position="124"/>
        <end position="126"/>
    </location>
    <ligand>
        <name>NAD(+)</name>
        <dbReference type="ChEBI" id="CHEBI:57540"/>
    </ligand>
</feature>
<evidence type="ECO:0000256" key="7">
    <source>
        <dbReference type="ARBA" id="ARBA00048313"/>
    </source>
</evidence>
<feature type="binding site" evidence="10">
    <location>
        <position position="42"/>
    </location>
    <ligand>
        <name>NAD(+)</name>
        <dbReference type="ChEBI" id="CHEBI:57540"/>
    </ligand>
</feature>
<dbReference type="InterPro" id="IPR001252">
    <property type="entry name" value="Malate_DH_AS"/>
</dbReference>
<feature type="binding site" evidence="9">
    <location>
        <position position="88"/>
    </location>
    <ligand>
        <name>substrate</name>
    </ligand>
</feature>
<dbReference type="STRING" id="1246581.A0A2H9TFQ9"/>
<evidence type="ECO:0000256" key="4">
    <source>
        <dbReference type="ARBA" id="ARBA00022532"/>
    </source>
</evidence>
<evidence type="ECO:0000256" key="3">
    <source>
        <dbReference type="ARBA" id="ARBA00012995"/>
    </source>
</evidence>
<feature type="binding site" evidence="9">
    <location>
        <position position="94"/>
    </location>
    <ligand>
        <name>substrate</name>
    </ligand>
</feature>
<dbReference type="EMBL" id="MTSL01000213">
    <property type="protein sequence ID" value="PJF16628.1"/>
    <property type="molecule type" value="Genomic_DNA"/>
</dbReference>
<keyword evidence="6 10" id="KW-0520">NAD</keyword>
<evidence type="ECO:0000256" key="1">
    <source>
        <dbReference type="ARBA" id="ARBA00008824"/>
    </source>
</evidence>
<name>A0A2H9TFQ9_9FUNG</name>
<feature type="binding site" evidence="9">
    <location>
        <position position="126"/>
    </location>
    <ligand>
        <name>substrate</name>
    </ligand>
</feature>
<dbReference type="CDD" id="cd01337">
    <property type="entry name" value="MDH_glyoxysomal_mitochondrial"/>
    <property type="match status" value="1"/>
</dbReference>
<feature type="binding site" evidence="10">
    <location>
        <position position="232"/>
    </location>
    <ligand>
        <name>NAD(+)</name>
        <dbReference type="ChEBI" id="CHEBI:57540"/>
    </ligand>
</feature>
<evidence type="ECO:0000256" key="6">
    <source>
        <dbReference type="ARBA" id="ARBA00023027"/>
    </source>
</evidence>
<feature type="active site" description="Proton acceptor" evidence="8">
    <location>
        <position position="183"/>
    </location>
</feature>
<dbReference type="GO" id="GO:0030060">
    <property type="term" value="F:L-malate dehydrogenase (NAD+) activity"/>
    <property type="evidence" value="ECO:0007669"/>
    <property type="project" value="UniProtKB-EC"/>
</dbReference>
<feature type="domain" description="Lactate/malate dehydrogenase C-terminal" evidence="14">
    <location>
        <begin position="153"/>
        <end position="314"/>
    </location>
</feature>
<dbReference type="InterPro" id="IPR022383">
    <property type="entry name" value="Lactate/malate_DH_C"/>
</dbReference>
<keyword evidence="4 12" id="KW-0816">Tricarboxylic acid cycle</keyword>
<dbReference type="InterPro" id="IPR001236">
    <property type="entry name" value="Lactate/malate_DH_N"/>
</dbReference>
<gene>
    <name evidence="15" type="ORF">PSACC_03535</name>
</gene>
<evidence type="ECO:0000256" key="10">
    <source>
        <dbReference type="PIRSR" id="PIRSR000102-3"/>
    </source>
</evidence>
<keyword evidence="5 11" id="KW-0560">Oxidoreductase</keyword>
<dbReference type="AlphaFoldDB" id="A0A2H9TFQ9"/>
<feature type="binding site" evidence="9">
    <location>
        <position position="159"/>
    </location>
    <ligand>
        <name>substrate</name>
    </ligand>
</feature>
<evidence type="ECO:0000313" key="15">
    <source>
        <dbReference type="EMBL" id="PJF16628.1"/>
    </source>
</evidence>
<dbReference type="Pfam" id="PF00056">
    <property type="entry name" value="Ldh_1_N"/>
    <property type="match status" value="1"/>
</dbReference>
<reference evidence="15 16" key="1">
    <citation type="submission" date="2016-10" db="EMBL/GenBank/DDBJ databases">
        <title>The genome of Paramicrosporidium saccamoebae is the missing link in understanding Cryptomycota and Microsporidia evolution.</title>
        <authorList>
            <person name="Quandt C.A."/>
            <person name="Beaudet D."/>
            <person name="Corsaro D."/>
            <person name="Michel R."/>
            <person name="Corradi N."/>
            <person name="James T."/>
        </authorList>
    </citation>
    <scope>NUCLEOTIDE SEQUENCE [LARGE SCALE GENOMIC DNA]</scope>
    <source>
        <strain evidence="15 16">KSL3</strain>
    </source>
</reference>
<feature type="binding site" evidence="10">
    <location>
        <begin position="14"/>
        <end position="20"/>
    </location>
    <ligand>
        <name>NAD(+)</name>
        <dbReference type="ChEBI" id="CHEBI:57540"/>
    </ligand>
</feature>
<comment type="subunit">
    <text evidence="2">Homodimer.</text>
</comment>
<dbReference type="PROSITE" id="PS00068">
    <property type="entry name" value="MDH"/>
    <property type="match status" value="1"/>
</dbReference>
<evidence type="ECO:0000256" key="5">
    <source>
        <dbReference type="ARBA" id="ARBA00023002"/>
    </source>
</evidence>
<comment type="caution">
    <text evidence="15">The sequence shown here is derived from an EMBL/GenBank/DDBJ whole genome shotgun (WGS) entry which is preliminary data.</text>
</comment>
<keyword evidence="16" id="KW-1185">Reference proteome</keyword>
<dbReference type="FunFam" id="3.90.110.10:FF:000001">
    <property type="entry name" value="Malate dehydrogenase"/>
    <property type="match status" value="1"/>
</dbReference>
<dbReference type="Pfam" id="PF02866">
    <property type="entry name" value="Ldh_1_C"/>
    <property type="match status" value="1"/>
</dbReference>
<dbReference type="SUPFAM" id="SSF56327">
    <property type="entry name" value="LDH C-terminal domain-like"/>
    <property type="match status" value="1"/>
</dbReference>
<dbReference type="InterPro" id="IPR015955">
    <property type="entry name" value="Lactate_DH/Glyco_Ohase_4_C"/>
</dbReference>
<organism evidence="15 16">
    <name type="scientific">Paramicrosporidium saccamoebae</name>
    <dbReference type="NCBI Taxonomy" id="1246581"/>
    <lineage>
        <taxon>Eukaryota</taxon>
        <taxon>Fungi</taxon>
        <taxon>Fungi incertae sedis</taxon>
        <taxon>Cryptomycota</taxon>
        <taxon>Cryptomycota incertae sedis</taxon>
        <taxon>Paramicrosporidium</taxon>
    </lineage>
</organism>
<evidence type="ECO:0000256" key="8">
    <source>
        <dbReference type="PIRSR" id="PIRSR000102-1"/>
    </source>
</evidence>
<protein>
    <recommendedName>
        <fullName evidence="3 12">Malate dehydrogenase</fullName>
        <ecNumber evidence="3 12">1.1.1.37</ecNumber>
    </recommendedName>
</protein>
<dbReference type="Gene3D" id="3.40.50.720">
    <property type="entry name" value="NAD(P)-binding Rossmann-like Domain"/>
    <property type="match status" value="1"/>
</dbReference>
<dbReference type="Gene3D" id="3.90.110.10">
    <property type="entry name" value="Lactate dehydrogenase/glycoside hydrolase, family 4, C-terminal"/>
    <property type="match status" value="1"/>
</dbReference>
<comment type="similarity">
    <text evidence="1">Belongs to the LDH/MDH superfamily. MDH type 1 family.</text>
</comment>
<evidence type="ECO:0000256" key="2">
    <source>
        <dbReference type="ARBA" id="ARBA00011738"/>
    </source>
</evidence>
<dbReference type="InterPro" id="IPR036291">
    <property type="entry name" value="NAD(P)-bd_dom_sf"/>
</dbReference>
<evidence type="ECO:0000256" key="11">
    <source>
        <dbReference type="RuleBase" id="RU003369"/>
    </source>
</evidence>
<dbReference type="PANTHER" id="PTHR11540:SF16">
    <property type="entry name" value="MALATE DEHYDROGENASE, MITOCHONDRIAL"/>
    <property type="match status" value="1"/>
</dbReference>
<dbReference type="EC" id="1.1.1.37" evidence="3 12"/>
<dbReference type="PIRSF" id="PIRSF000102">
    <property type="entry name" value="Lac_mal_DH"/>
    <property type="match status" value="1"/>
</dbReference>
<dbReference type="SUPFAM" id="SSF51735">
    <property type="entry name" value="NAD(P)-binding Rossmann-fold domains"/>
    <property type="match status" value="1"/>
</dbReference>
<dbReference type="GO" id="GO:0006108">
    <property type="term" value="P:malate metabolic process"/>
    <property type="evidence" value="ECO:0007669"/>
    <property type="project" value="InterPro"/>
</dbReference>
<evidence type="ECO:0000256" key="12">
    <source>
        <dbReference type="RuleBase" id="RU003405"/>
    </source>
</evidence>
<dbReference type="NCBIfam" id="TIGR01772">
    <property type="entry name" value="MDH_euk_gproteo"/>
    <property type="match status" value="1"/>
</dbReference>
<comment type="catalytic activity">
    <reaction evidence="7 12">
        <text>(S)-malate + NAD(+) = oxaloacetate + NADH + H(+)</text>
        <dbReference type="Rhea" id="RHEA:21432"/>
        <dbReference type="ChEBI" id="CHEBI:15378"/>
        <dbReference type="ChEBI" id="CHEBI:15589"/>
        <dbReference type="ChEBI" id="CHEBI:16452"/>
        <dbReference type="ChEBI" id="CHEBI:57540"/>
        <dbReference type="ChEBI" id="CHEBI:57945"/>
        <dbReference type="EC" id="1.1.1.37"/>
    </reaction>
</comment>
<dbReference type="InterPro" id="IPR010097">
    <property type="entry name" value="Malate_DH_type1"/>
</dbReference>
<sequence length="320" mass="33746">MYSTGKLRKVAVLGAAGGIGQPLSLLLKSDAKSRISDLALYDIANMGMAADLAHIPTASRVKGFSGEGELPHALDKADVVIIPAGVPRKPGMTRDDLFNINASIVRNLVAACAKYCPSAHVLIISNPVNSTVPIAYETMKSLGVAQPNVFGVTTLDIIRARTFIAEMKGLNPTDVTVKVVGGHSGPTIVPILSTASVKFTEEESKSLVQRIQYGGDEVVKAKAGAGSATLSMAFAAKEFYDSFVAVIDGVSSVNPVAFVKTDAFETGYFASEVKLGPNGSVKSILPENLSPYEKELLKTALADLAKDIRKGEEFARSHAH</sequence>
<dbReference type="GO" id="GO:0003729">
    <property type="term" value="F:mRNA binding"/>
    <property type="evidence" value="ECO:0007669"/>
    <property type="project" value="EnsemblFungi"/>
</dbReference>
<proteinExistence type="inferred from homology"/>
<feature type="domain" description="Lactate/malate dehydrogenase N-terminal" evidence="13">
    <location>
        <begin position="9"/>
        <end position="150"/>
    </location>
</feature>
<evidence type="ECO:0000259" key="14">
    <source>
        <dbReference type="Pfam" id="PF02866"/>
    </source>
</evidence>
<evidence type="ECO:0000313" key="16">
    <source>
        <dbReference type="Proteomes" id="UP000240830"/>
    </source>
</evidence>
<dbReference type="PANTHER" id="PTHR11540">
    <property type="entry name" value="MALATE AND LACTATE DEHYDROGENASE"/>
    <property type="match status" value="1"/>
</dbReference>
<dbReference type="GO" id="GO:0005759">
    <property type="term" value="C:mitochondrial matrix"/>
    <property type="evidence" value="ECO:0007669"/>
    <property type="project" value="EnsemblFungi"/>
</dbReference>
<feature type="binding site" evidence="10">
    <location>
        <position position="101"/>
    </location>
    <ligand>
        <name>NAD(+)</name>
        <dbReference type="ChEBI" id="CHEBI:57540"/>
    </ligand>
</feature>
<accession>A0A2H9TFQ9</accession>